<dbReference type="PROSITE" id="PS00108">
    <property type="entry name" value="PROTEIN_KINASE_ST"/>
    <property type="match status" value="1"/>
</dbReference>
<dbReference type="Gene3D" id="1.10.510.10">
    <property type="entry name" value="Transferase(Phosphotransferase) domain 1"/>
    <property type="match status" value="1"/>
</dbReference>
<dbReference type="PANTHER" id="PTHR44329:SF214">
    <property type="entry name" value="PROTEIN KINASE DOMAIN-CONTAINING PROTEIN"/>
    <property type="match status" value="1"/>
</dbReference>
<name>A0ABR2KNE7_9EUKA</name>
<dbReference type="InterPro" id="IPR011009">
    <property type="entry name" value="Kinase-like_dom_sf"/>
</dbReference>
<dbReference type="InterPro" id="IPR001245">
    <property type="entry name" value="Ser-Thr/Tyr_kinase_cat_dom"/>
</dbReference>
<keyword evidence="3" id="KW-1185">Reference proteome</keyword>
<evidence type="ECO:0000259" key="1">
    <source>
        <dbReference type="PROSITE" id="PS50011"/>
    </source>
</evidence>
<dbReference type="EMBL" id="JAPFFF010000004">
    <property type="protein sequence ID" value="KAK8891485.1"/>
    <property type="molecule type" value="Genomic_DNA"/>
</dbReference>
<dbReference type="Proteomes" id="UP001470230">
    <property type="component" value="Unassembled WGS sequence"/>
</dbReference>
<organism evidence="2 3">
    <name type="scientific">Tritrichomonas musculus</name>
    <dbReference type="NCBI Taxonomy" id="1915356"/>
    <lineage>
        <taxon>Eukaryota</taxon>
        <taxon>Metamonada</taxon>
        <taxon>Parabasalia</taxon>
        <taxon>Tritrichomonadida</taxon>
        <taxon>Tritrichomonadidae</taxon>
        <taxon>Tritrichomonas</taxon>
    </lineage>
</organism>
<dbReference type="InterPro" id="IPR051681">
    <property type="entry name" value="Ser/Thr_Kinases-Pseudokinases"/>
</dbReference>
<dbReference type="PROSITE" id="PS50011">
    <property type="entry name" value="PROTEIN_KINASE_DOM"/>
    <property type="match status" value="1"/>
</dbReference>
<proteinExistence type="predicted"/>
<gene>
    <name evidence="2" type="ORF">M9Y10_028694</name>
</gene>
<reference evidence="2 3" key="1">
    <citation type="submission" date="2024-04" db="EMBL/GenBank/DDBJ databases">
        <title>Tritrichomonas musculus Genome.</title>
        <authorList>
            <person name="Alves-Ferreira E."/>
            <person name="Grigg M."/>
            <person name="Lorenzi H."/>
            <person name="Galac M."/>
        </authorList>
    </citation>
    <scope>NUCLEOTIDE SEQUENCE [LARGE SCALE GENOMIC DNA]</scope>
    <source>
        <strain evidence="2 3">EAF2021</strain>
    </source>
</reference>
<accession>A0ABR2KNE7</accession>
<dbReference type="InterPro" id="IPR008271">
    <property type="entry name" value="Ser/Thr_kinase_AS"/>
</dbReference>
<dbReference type="Pfam" id="PF07714">
    <property type="entry name" value="PK_Tyr_Ser-Thr"/>
    <property type="match status" value="1"/>
</dbReference>
<dbReference type="PANTHER" id="PTHR44329">
    <property type="entry name" value="SERINE/THREONINE-PROTEIN KINASE TNNI3K-RELATED"/>
    <property type="match status" value="1"/>
</dbReference>
<feature type="domain" description="Protein kinase" evidence="1">
    <location>
        <begin position="1"/>
        <end position="192"/>
    </location>
</feature>
<evidence type="ECO:0000313" key="3">
    <source>
        <dbReference type="Proteomes" id="UP001470230"/>
    </source>
</evidence>
<dbReference type="SUPFAM" id="SSF56112">
    <property type="entry name" value="Protein kinase-like (PK-like)"/>
    <property type="match status" value="1"/>
</dbReference>
<protein>
    <recommendedName>
        <fullName evidence="1">Protein kinase domain-containing protein</fullName>
    </recommendedName>
</protein>
<evidence type="ECO:0000313" key="2">
    <source>
        <dbReference type="EMBL" id="KAK8891485.1"/>
    </source>
</evidence>
<dbReference type="InterPro" id="IPR000719">
    <property type="entry name" value="Prot_kinase_dom"/>
</dbReference>
<dbReference type="SMART" id="SM00220">
    <property type="entry name" value="S_TKc"/>
    <property type="match status" value="1"/>
</dbReference>
<comment type="caution">
    <text evidence="2">The sequence shown here is derived from an EMBL/GenBank/DDBJ whole genome shotgun (WGS) entry which is preliminary data.</text>
</comment>
<sequence length="192" mass="21953">MESLNYQSILKFIGYSPVNFENEAKPTIVTEYASNGSLQNVIDNVSNYKNWNETKRLIVIYGIVAGMTYLHENSILHNDLKPSNVLLDENLFPKIADFGLSRTIAKVEDFPNKSINIKGTPSYIAPEIWDDQNYSAASDVYSFGILLYELVFMKRSFPGLKPIQIWNKVANNKRPQLPFFNSNVFKSLIERC</sequence>